<reference evidence="2 3" key="1">
    <citation type="submission" date="2019-11" db="EMBL/GenBank/DDBJ databases">
        <title>Pedobacter sp. HMF7647 Genome sequencing and assembly.</title>
        <authorList>
            <person name="Kang H."/>
            <person name="Kim H."/>
            <person name="Joh K."/>
        </authorList>
    </citation>
    <scope>NUCLEOTIDE SEQUENCE [LARGE SCALE GENOMIC DNA]</scope>
    <source>
        <strain evidence="2 3">HMF7647</strain>
    </source>
</reference>
<proteinExistence type="predicted"/>
<comment type="caution">
    <text evidence="2">The sequence shown here is derived from an EMBL/GenBank/DDBJ whole genome shotgun (WGS) entry which is preliminary data.</text>
</comment>
<evidence type="ECO:0000256" key="1">
    <source>
        <dbReference type="SAM" id="Phobius"/>
    </source>
</evidence>
<keyword evidence="1" id="KW-1133">Transmembrane helix</keyword>
<keyword evidence="1" id="KW-0472">Membrane</keyword>
<evidence type="ECO:0000313" key="2">
    <source>
        <dbReference type="EMBL" id="MXV52670.1"/>
    </source>
</evidence>
<gene>
    <name evidence="2" type="ORF">GS399_16975</name>
</gene>
<dbReference type="RefSeq" id="WP_160845847.1">
    <property type="nucleotide sequence ID" value="NZ_WVHT01000009.1"/>
</dbReference>
<feature type="transmembrane region" description="Helical" evidence="1">
    <location>
        <begin position="38"/>
        <end position="57"/>
    </location>
</feature>
<keyword evidence="1" id="KW-0812">Transmembrane</keyword>
<keyword evidence="3" id="KW-1185">Reference proteome</keyword>
<evidence type="ECO:0000313" key="3">
    <source>
        <dbReference type="Proteomes" id="UP000466586"/>
    </source>
</evidence>
<organism evidence="2 3">
    <name type="scientific">Hufsiella arboris</name>
    <dbReference type="NCBI Taxonomy" id="2695275"/>
    <lineage>
        <taxon>Bacteria</taxon>
        <taxon>Pseudomonadati</taxon>
        <taxon>Bacteroidota</taxon>
        <taxon>Sphingobacteriia</taxon>
        <taxon>Sphingobacteriales</taxon>
        <taxon>Sphingobacteriaceae</taxon>
        <taxon>Hufsiella</taxon>
    </lineage>
</organism>
<dbReference type="Proteomes" id="UP000466586">
    <property type="component" value="Unassembled WGS sequence"/>
</dbReference>
<name>A0A7K1YE37_9SPHI</name>
<sequence length="60" mass="6724">MIIHLQTPITEDAPVKTASKAEKSTSISYKDKVIQDRLVMLFLFVATFVAAILYSEFFGV</sequence>
<dbReference type="EMBL" id="WVHT01000009">
    <property type="protein sequence ID" value="MXV52670.1"/>
    <property type="molecule type" value="Genomic_DNA"/>
</dbReference>
<accession>A0A7K1YE37</accession>
<protein>
    <submittedName>
        <fullName evidence="2">Uncharacterized protein</fullName>
    </submittedName>
</protein>
<dbReference type="AlphaFoldDB" id="A0A7K1YE37"/>